<evidence type="ECO:0000313" key="4">
    <source>
        <dbReference type="Proteomes" id="UP000183071"/>
    </source>
</evidence>
<proteinExistence type="predicted"/>
<dbReference type="EMBL" id="LGBR01000001">
    <property type="protein sequence ID" value="KOY51400.1"/>
    <property type="molecule type" value="Genomic_DNA"/>
</dbReference>
<dbReference type="Gene3D" id="3.40.50.2000">
    <property type="entry name" value="Glycogen Phosphorylase B"/>
    <property type="match status" value="1"/>
</dbReference>
<sequence length="414" mass="47731">MAKETILIIGAVWVEPNSSAAGSRMMQLIELFLKKNYNVVFASASQKNENALNLSTLQIEEVSIELNNTSFDLFVKGLEPSIVMFDRFMTEEQFGWRVAENCPNALRILDTEDLHFLRKVRYQQIKKGEDFTNEALLKSDDTKREIASILRCDLSLIISTYEMDLLKSVFKVDEKLLYYLPFLFDKIDENKSKKWKTFEERRHFVFIGNFFHKPNVDAVITLKKEIWPTIRKAIPEAEMHIYGAYINQQIQQLQNKKEGFIIKGFAENSKEVIENAKIVLAPLRFGAGIKGKLTEAMICGTPSVTTTIGAEGMHKNLSWNGYINDDFNEFSKAAIELYSTKSLWVSSQKKGITIINQIYDKEKLETPFINKVQEIQQNLDEHRTQNFLGSLLQYQTLQTSKFMSKWIEAKNKPA</sequence>
<dbReference type="EMBL" id="FNUE01000001">
    <property type="protein sequence ID" value="SEE12197.1"/>
    <property type="molecule type" value="Genomic_DNA"/>
</dbReference>
<keyword evidence="4" id="KW-1185">Reference proteome</keyword>
<dbReference type="Proteomes" id="UP000183071">
    <property type="component" value="Unassembled WGS sequence"/>
</dbReference>
<gene>
    <name evidence="1" type="ORF">I602_960</name>
    <name evidence="2" type="ORF">SAMN05444353_0815</name>
</gene>
<accession>A0A0N0CF51</accession>
<dbReference type="STRING" id="1300348.I602_960"/>
<organism evidence="1 3">
    <name type="scientific">Polaribacter dokdonensis DSW-5</name>
    <dbReference type="NCBI Taxonomy" id="1300348"/>
    <lineage>
        <taxon>Bacteria</taxon>
        <taxon>Pseudomonadati</taxon>
        <taxon>Bacteroidota</taxon>
        <taxon>Flavobacteriia</taxon>
        <taxon>Flavobacteriales</taxon>
        <taxon>Flavobacteriaceae</taxon>
    </lineage>
</organism>
<dbReference type="GO" id="GO:0016740">
    <property type="term" value="F:transferase activity"/>
    <property type="evidence" value="ECO:0007669"/>
    <property type="project" value="UniProtKB-KW"/>
</dbReference>
<keyword evidence="1" id="KW-0808">Transferase</keyword>
<evidence type="ECO:0000313" key="1">
    <source>
        <dbReference type="EMBL" id="KOY51400.1"/>
    </source>
</evidence>
<dbReference type="PATRIC" id="fig|1300348.6.peg.960"/>
<dbReference type="OrthoDB" id="9807209at2"/>
<evidence type="ECO:0000313" key="3">
    <source>
        <dbReference type="Proteomes" id="UP000037716"/>
    </source>
</evidence>
<reference evidence="2 4" key="2">
    <citation type="submission" date="2016-10" db="EMBL/GenBank/DDBJ databases">
        <authorList>
            <person name="Varghese N."/>
            <person name="Submissions S."/>
        </authorList>
    </citation>
    <scope>NUCLEOTIDE SEQUENCE [LARGE SCALE GENOMIC DNA]</scope>
    <source>
        <strain evidence="2 4">DSW-5</strain>
    </source>
</reference>
<dbReference type="Proteomes" id="UP000037716">
    <property type="component" value="Unassembled WGS sequence"/>
</dbReference>
<dbReference type="SUPFAM" id="SSF53756">
    <property type="entry name" value="UDP-Glycosyltransferase/glycogen phosphorylase"/>
    <property type="match status" value="1"/>
</dbReference>
<comment type="caution">
    <text evidence="1">The sequence shown here is derived from an EMBL/GenBank/DDBJ whole genome shotgun (WGS) entry which is preliminary data.</text>
</comment>
<dbReference type="Pfam" id="PF13692">
    <property type="entry name" value="Glyco_trans_1_4"/>
    <property type="match status" value="1"/>
</dbReference>
<dbReference type="AlphaFoldDB" id="A0A0N0CF51"/>
<name>A0A0N0CF51_9FLAO</name>
<protein>
    <submittedName>
        <fullName evidence="1">Glycosyl transferase group 1</fullName>
    </submittedName>
    <submittedName>
        <fullName evidence="2">Glycosyltransferase involved in cell wall bisynthesis</fullName>
    </submittedName>
</protein>
<reference evidence="1 3" key="1">
    <citation type="submission" date="2015-07" db="EMBL/GenBank/DDBJ databases">
        <title>Genome of Polaribacter dokdonenesis DSW-5, isolated from seawater off Dokdo in Korea.</title>
        <authorList>
            <person name="Yoon K."/>
            <person name="Song J.Y."/>
            <person name="Kim J.F."/>
        </authorList>
    </citation>
    <scope>NUCLEOTIDE SEQUENCE [LARGE SCALE GENOMIC DNA]</scope>
    <source>
        <strain evidence="1 3">DSW-5</strain>
    </source>
</reference>
<evidence type="ECO:0000313" key="2">
    <source>
        <dbReference type="EMBL" id="SEE12197.1"/>
    </source>
</evidence>
<dbReference type="RefSeq" id="WP_053973587.1">
    <property type="nucleotide sequence ID" value="NZ_FNUE01000001.1"/>
</dbReference>